<keyword evidence="2" id="KW-1133">Transmembrane helix</keyword>
<reference evidence="4" key="1">
    <citation type="journal article" date="2019" name="Int. J. Syst. Evol. Microbiol.">
        <title>The Global Catalogue of Microorganisms (GCM) 10K type strain sequencing project: providing services to taxonomists for standard genome sequencing and annotation.</title>
        <authorList>
            <consortium name="The Broad Institute Genomics Platform"/>
            <consortium name="The Broad Institute Genome Sequencing Center for Infectious Disease"/>
            <person name="Wu L."/>
            <person name="Ma J."/>
        </authorList>
    </citation>
    <scope>NUCLEOTIDE SEQUENCE [LARGE SCALE GENOMIC DNA]</scope>
    <source>
        <strain evidence="4">CCUG 54950</strain>
    </source>
</reference>
<name>A0ABW4RM77_9BACL</name>
<sequence length="202" mass="22387">MLAVIGFLLVVAFVVLIVMYAVTRKKNQNRSFKLFLAGWGCFILGMVLIFSSPNEPATTKQEASQPSTETKVAEASTDQAPATEKKTETVAEKAPAAETKKESTEPTEAEWQESYKEILLNETQSYIELSVRGTLSKDRFDSAVGVLEKYAPRVAPDQQEAFKNLADMVKANDLDSAKRQFKYLGGEDFEELNKNADAVSFN</sequence>
<evidence type="ECO:0000256" key="2">
    <source>
        <dbReference type="SAM" id="Phobius"/>
    </source>
</evidence>
<dbReference type="EMBL" id="JBHUEH010000021">
    <property type="protein sequence ID" value="MFD1886844.1"/>
    <property type="molecule type" value="Genomic_DNA"/>
</dbReference>
<proteinExistence type="predicted"/>
<dbReference type="RefSeq" id="WP_347326781.1">
    <property type="nucleotide sequence ID" value="NZ_JBCGUH010000015.1"/>
</dbReference>
<dbReference type="Proteomes" id="UP001597233">
    <property type="component" value="Unassembled WGS sequence"/>
</dbReference>
<comment type="caution">
    <text evidence="3">The sequence shown here is derived from an EMBL/GenBank/DDBJ whole genome shotgun (WGS) entry which is preliminary data.</text>
</comment>
<feature type="transmembrane region" description="Helical" evidence="2">
    <location>
        <begin position="6"/>
        <end position="22"/>
    </location>
</feature>
<protein>
    <recommendedName>
        <fullName evidence="5">Host cell surface-exposed lipoprotein</fullName>
    </recommendedName>
</protein>
<feature type="transmembrane region" description="Helical" evidence="2">
    <location>
        <begin position="34"/>
        <end position="51"/>
    </location>
</feature>
<evidence type="ECO:0000313" key="4">
    <source>
        <dbReference type="Proteomes" id="UP001597233"/>
    </source>
</evidence>
<organism evidence="3 4">
    <name type="scientific">Paenibacillus wenxiniae</name>
    <dbReference type="NCBI Taxonomy" id="1636843"/>
    <lineage>
        <taxon>Bacteria</taxon>
        <taxon>Bacillati</taxon>
        <taxon>Bacillota</taxon>
        <taxon>Bacilli</taxon>
        <taxon>Bacillales</taxon>
        <taxon>Paenibacillaceae</taxon>
        <taxon>Paenibacillus</taxon>
    </lineage>
</organism>
<feature type="region of interest" description="Disordered" evidence="1">
    <location>
        <begin position="57"/>
        <end position="110"/>
    </location>
</feature>
<keyword evidence="2" id="KW-0472">Membrane</keyword>
<evidence type="ECO:0008006" key="5">
    <source>
        <dbReference type="Google" id="ProtNLM"/>
    </source>
</evidence>
<keyword evidence="2" id="KW-0812">Transmembrane</keyword>
<evidence type="ECO:0000313" key="3">
    <source>
        <dbReference type="EMBL" id="MFD1886844.1"/>
    </source>
</evidence>
<evidence type="ECO:0000256" key="1">
    <source>
        <dbReference type="SAM" id="MobiDB-lite"/>
    </source>
</evidence>
<gene>
    <name evidence="3" type="ORF">ACFSC9_15105</name>
</gene>
<feature type="compositionally biased region" description="Polar residues" evidence="1">
    <location>
        <begin position="57"/>
        <end position="70"/>
    </location>
</feature>
<keyword evidence="4" id="KW-1185">Reference proteome</keyword>
<accession>A0ABW4RM77</accession>